<dbReference type="OrthoDB" id="19232at2759"/>
<gene>
    <name evidence="2" type="ORF">INT44_008374</name>
</gene>
<dbReference type="GO" id="GO:0072659">
    <property type="term" value="P:protein localization to plasma membrane"/>
    <property type="evidence" value="ECO:0007669"/>
    <property type="project" value="InterPro"/>
</dbReference>
<reference evidence="2" key="1">
    <citation type="submission" date="2020-12" db="EMBL/GenBank/DDBJ databases">
        <title>Metabolic potential, ecology and presence of endohyphal bacteria is reflected in genomic diversity of Mucoromycotina.</title>
        <authorList>
            <person name="Muszewska A."/>
            <person name="Okrasinska A."/>
            <person name="Steczkiewicz K."/>
            <person name="Drgas O."/>
            <person name="Orlowska M."/>
            <person name="Perlinska-Lenart U."/>
            <person name="Aleksandrzak-Piekarczyk T."/>
            <person name="Szatraj K."/>
            <person name="Zielenkiewicz U."/>
            <person name="Pilsyk S."/>
            <person name="Malc E."/>
            <person name="Mieczkowski P."/>
            <person name="Kruszewska J.S."/>
            <person name="Biernat P."/>
            <person name="Pawlowska J."/>
        </authorList>
    </citation>
    <scope>NUCLEOTIDE SEQUENCE</scope>
    <source>
        <strain evidence="2">WA0000051536</strain>
    </source>
</reference>
<evidence type="ECO:0000313" key="3">
    <source>
        <dbReference type="Proteomes" id="UP000612746"/>
    </source>
</evidence>
<evidence type="ECO:0000313" key="2">
    <source>
        <dbReference type="EMBL" id="KAG2181559.1"/>
    </source>
</evidence>
<evidence type="ECO:0000256" key="1">
    <source>
        <dbReference type="ARBA" id="ARBA00010216"/>
    </source>
</evidence>
<accession>A0A8H7PVU1</accession>
<evidence type="ECO:0008006" key="4">
    <source>
        <dbReference type="Google" id="ProtNLM"/>
    </source>
</evidence>
<dbReference type="EMBL" id="JAEPRA010000008">
    <property type="protein sequence ID" value="KAG2181559.1"/>
    <property type="molecule type" value="Genomic_DNA"/>
</dbReference>
<dbReference type="InterPro" id="IPR039786">
    <property type="entry name" value="EFR3"/>
</dbReference>
<dbReference type="PANTHER" id="PTHR47766">
    <property type="entry name" value="PROTEIN EFR3"/>
    <property type="match status" value="1"/>
</dbReference>
<dbReference type="SUPFAM" id="SSF48371">
    <property type="entry name" value="ARM repeat"/>
    <property type="match status" value="1"/>
</dbReference>
<dbReference type="InterPro" id="IPR049150">
    <property type="entry name" value="EFR3_HEAT-like_rpt"/>
</dbReference>
<dbReference type="Proteomes" id="UP000612746">
    <property type="component" value="Unassembled WGS sequence"/>
</dbReference>
<keyword evidence="3" id="KW-1185">Reference proteome</keyword>
<comment type="similarity">
    <text evidence="1">Belongs to the EFR3 family.</text>
</comment>
<dbReference type="InterPro" id="IPR016024">
    <property type="entry name" value="ARM-type_fold"/>
</dbReference>
<dbReference type="AlphaFoldDB" id="A0A8H7PVU1"/>
<organism evidence="2 3">
    <name type="scientific">Umbelopsis vinacea</name>
    <dbReference type="NCBI Taxonomy" id="44442"/>
    <lineage>
        <taxon>Eukaryota</taxon>
        <taxon>Fungi</taxon>
        <taxon>Fungi incertae sedis</taxon>
        <taxon>Mucoromycota</taxon>
        <taxon>Mucoromycotina</taxon>
        <taxon>Umbelopsidomycetes</taxon>
        <taxon>Umbelopsidales</taxon>
        <taxon>Umbelopsidaceae</taxon>
        <taxon>Umbelopsis</taxon>
    </lineage>
</organism>
<dbReference type="Pfam" id="PF21072">
    <property type="entry name" value="EFR3"/>
    <property type="match status" value="1"/>
</dbReference>
<dbReference type="PANTHER" id="PTHR47766:SF1">
    <property type="entry name" value="PROTEIN EFR3"/>
    <property type="match status" value="1"/>
</dbReference>
<sequence length="809" mass="90552">MLCTRYTKHAHLINNCYPVKEGESGPKSSELSYLTFYASSRPAKLTKVGTFLEKKVERDIAKGRKQNNQVSLDIIKALIQSCHRDLNLFSKYVVDILEMILGTRDLDLINIACGTFVTFCTYHDGSTLVVDAEFTAKYENLVRKFAQFCQYENGDEALKLNLRYIGHRGVQGAITSEALHAADFNSQLSIMLPPILESLSATQIPLTRLADNEDGSVDIRHSALDRKLTELDVVTLALQTLQHLFRAIRGASVRQALVPYFEFLDKNGCWWPTTFAVSVTEIMLQALQPQYRYILVSELLQYLDSVPVENQNATEKQACIVSMLHSTLNSDLPLVGISVMEVLNTAFNYLVKSIKYRPDSHIIPSKADESGQYNYAVYNGLTHSISGLAKHIYYANQVNDIIGYIVAKLRPQTSLKDVDGIAIGRYRQCLLQCLTLVIEKCSKEVDHSATKPLISLDVLVPALGLLSDDEEDTRRYFSNTVGVFIKRCASWSSEQPALRTPSSRTLISSNKSKEQSESMFISSVHSAVVEWIQVPNLTPRDIVCTLQVMRALSANFGANATIRGLPLIFKLQGLAQDDFIHDIPRQRPVAQVTVMWVEEISKLHSIDNLPEYSQKVKEAKIRDGEWSHKLDEQAVSGKKEVPTTLAALNDEEKFALNAVNHWLDRHSVVADLMKSPTLRGSNDSHGLDLESKLYAEWNTINLLNEKSYRVQNTRELDMKPRLATSLNVKIDADQNGVPRPHVNVENLRDALTHQLDSSDHENDSVNSVPLANIGKRPHEVRGDLNTLLNALSVNSNAMSSSSSLVKPPY</sequence>
<comment type="caution">
    <text evidence="2">The sequence shown here is derived from an EMBL/GenBank/DDBJ whole genome shotgun (WGS) entry which is preliminary data.</text>
</comment>
<name>A0A8H7PVU1_9FUNG</name>
<proteinExistence type="inferred from homology"/>
<protein>
    <recommendedName>
        <fullName evidence="4">Protein EFR3</fullName>
    </recommendedName>
</protein>